<feature type="region of interest" description="Disordered" evidence="1">
    <location>
        <begin position="1"/>
        <end position="26"/>
    </location>
</feature>
<proteinExistence type="predicted"/>
<name>A0A382X4B4_9ZZZZ</name>
<protein>
    <submittedName>
        <fullName evidence="2">Uncharacterized protein</fullName>
    </submittedName>
</protein>
<dbReference type="EMBL" id="UINC01164716">
    <property type="protein sequence ID" value="SVD65710.1"/>
    <property type="molecule type" value="Genomic_DNA"/>
</dbReference>
<organism evidence="2">
    <name type="scientific">marine metagenome</name>
    <dbReference type="NCBI Taxonomy" id="408172"/>
    <lineage>
        <taxon>unclassified sequences</taxon>
        <taxon>metagenomes</taxon>
        <taxon>ecological metagenomes</taxon>
    </lineage>
</organism>
<accession>A0A382X4B4</accession>
<dbReference type="AlphaFoldDB" id="A0A382X4B4"/>
<gene>
    <name evidence="2" type="ORF">METZ01_LOCUS418564</name>
</gene>
<feature type="non-terminal residue" evidence="2">
    <location>
        <position position="195"/>
    </location>
</feature>
<evidence type="ECO:0000256" key="1">
    <source>
        <dbReference type="SAM" id="MobiDB-lite"/>
    </source>
</evidence>
<dbReference type="Gene3D" id="2.60.200.60">
    <property type="match status" value="1"/>
</dbReference>
<evidence type="ECO:0000313" key="2">
    <source>
        <dbReference type="EMBL" id="SVD65710.1"/>
    </source>
</evidence>
<reference evidence="2" key="1">
    <citation type="submission" date="2018-05" db="EMBL/GenBank/DDBJ databases">
        <authorList>
            <person name="Lanie J.A."/>
            <person name="Ng W.-L."/>
            <person name="Kazmierczak K.M."/>
            <person name="Andrzejewski T.M."/>
            <person name="Davidsen T.M."/>
            <person name="Wayne K.J."/>
            <person name="Tettelin H."/>
            <person name="Glass J.I."/>
            <person name="Rusch D."/>
            <person name="Podicherti R."/>
            <person name="Tsui H.-C.T."/>
            <person name="Winkler M.E."/>
        </authorList>
    </citation>
    <scope>NUCLEOTIDE SEQUENCE</scope>
</reference>
<sequence>MPAVTRVGVDKHIGHESPTPNPFHQHPYATGSSDVITNDCQTVRIGDVTECGDPAINGSSTVFINDLGVHRKDDPTGGHASWIPNASASGSSDVFIEHGEPQFTIYNLTSQPSQPIDSGRATGPVVLGPPNITATPTTATWTQAATNYGATMITDHMDSEYGIAKICEWTTPTTTVDDVLNALYAKVDIKGGDEY</sequence>